<sequence length="1594" mass="175500">MTVRHALLIGVPRCDDAAFSDIGDAVRMDVRAMRQALEQSDYASVETFGVEGADEPTSNRIRTRIKRACEAVPDGGVLLLYFSGHGITVNGTDYLVPSDADRDPGAAAPAVEDLVPLVPPQLERCRARLVAFFVDACRDDPAQSHAPDVRGGMLPYLQGGDFVVVTGCGAGQRCRFGEAGSYFSQALAQTLDRRNPARTLQQVLDDVRRQMARKPSLGPDDRQEPEAHFTGTTLPAAEVEVCDGDELTVAWRRAVESSPLWSRAQASPQAVSAMRDTVWDVVDTCASRCGEAKAELRRRTGIDDPWTDQNYPIRVLGQISLLLAESAELSLSEVGMLVAAPFLRERVMAEGVRQAARIEPGTFERTYVSGPRSDLEVTHEMHQHLVQRAEGLAARGEHDARDALAMWLVHQWLAAGSSLWRGPDAKRAYDDGVPLLNAGGPATTRGELAKLIEAIVRAVGADPVDHQVQEQLGKVYVDDRWRGLAAIVWVAGLLAADARRLPSVVADHLGTRLELPLATVLSAAERLDWRRAEDRLDLHFICDHPALHLAMQDLAGRATRALETVRACLSMAQELTKGLPERVTTLGLRPEQRAEEPAYATPVTTFRLAEEKVRELLMGRQLYDDPAMAIREVYQNALDACRYRRTRIDYLRSKGVPPGTWKGRITFRQGVDDGRAYIECSDNGVGMDPDTLLHVFANAGERFVYRQEYRAEQADWQSVHPPLRMVSNSQFGVGVFSYFMLADEISVITRPVGRNGIVSQQAYHVHIASSGSLLQITPSPAGMPEGGTMVRLYLTGDEDISVLRTLRQLLWVAEFAVDAAEEEVGAETWEPGELRYQEETVKSLRCGDDLWWVSGEGGLIADGIKTNEEVFGLVVNLRDLRRPQFSVSRKELSKWDEHWVEEEIERSLPALMLWPGLTLTWLWAVTESAPRVAQRIFNHLVRTNTQIPVGGTMAAGAVMRSPALGCLPDDQRLLDPMRWRGYHARWFAGWRVGAWTRHAGARPAGTSIQAVTQDPSGFPTAGPIDAELLTQLDAFTRAVAPNLDMMIDALAHEDEEVAARMKRLRRYAITSLDVTVARELPPLRQSFDDKQSALLWATAAWSRPGEPPREDVTYQLVKASNGLDQPLGQVLAKAAALVPEGWTPPELDLGALSDYVCTAGDTLLAMRLTWQAAWGERALCPALLVEIAADTGRTIGQTLLMCDRLQPLGMWVAERDRYPSEPTPLEVEALRQADYAGKALEPLHLVAIAARADTTLYEAHAGLTGLAATGLLSLPDLTGLPDLAPGQAELELIDEDLRRRGRNGRQVLCTGPMAVTELLWVLCGRGNREPRRVAVARSLVPFVRVEAITQAELVRVARLLYCSIAEAREHVASVFPCVLLPPVTRDESVLAPTDELGYALAGDAWPIPLETTWHLTPGEIVRGTLDAGLTLGEFLAQLAPYRELGAPIPAVDSPELRDYRPDVYDADLLLEVNYDRNERPTLCRVGALDLVRIAGRYGWHVSAADERLHRLVPLGLTLDYPPGVCPDALVHWQDLLALTVHLDGHAPAIGPTVTAHHLAQAAEQLDEPQTQVRERLLPYAALFGLTFPEEELFG</sequence>
<dbReference type="InterPro" id="IPR020575">
    <property type="entry name" value="Hsp90_N"/>
</dbReference>
<feature type="domain" description="Peptidase C14 caspase" evidence="1">
    <location>
        <begin position="27"/>
        <end position="227"/>
    </location>
</feature>
<dbReference type="EMBL" id="JBHMEI010000032">
    <property type="protein sequence ID" value="MFB9205927.1"/>
    <property type="molecule type" value="Genomic_DNA"/>
</dbReference>
<evidence type="ECO:0000259" key="2">
    <source>
        <dbReference type="Pfam" id="PF24401"/>
    </source>
</evidence>
<dbReference type="Pfam" id="PF24410">
    <property type="entry name" value="wHTH-HSP90_Na-assoc"/>
    <property type="match status" value="1"/>
</dbReference>
<dbReference type="Gene3D" id="3.40.50.1460">
    <property type="match status" value="1"/>
</dbReference>
<dbReference type="InterPro" id="IPR011600">
    <property type="entry name" value="Pept_C14_caspase"/>
</dbReference>
<name>A0ABV5INI5_9ACTN</name>
<dbReference type="SUPFAM" id="SSF52129">
    <property type="entry name" value="Caspase-like"/>
    <property type="match status" value="1"/>
</dbReference>
<dbReference type="InterPro" id="IPR056506">
    <property type="entry name" value="iHD-CE"/>
</dbReference>
<evidence type="ECO:0000313" key="5">
    <source>
        <dbReference type="Proteomes" id="UP001589647"/>
    </source>
</evidence>
<dbReference type="PANTHER" id="PTHR22576">
    <property type="entry name" value="MUCOSA ASSOCIATED LYMPHOID TISSUE LYMPHOMA TRANSLOCATION PROTEIN 1/PARACASPASE"/>
    <property type="match status" value="1"/>
</dbReference>
<dbReference type="PANTHER" id="PTHR22576:SF37">
    <property type="entry name" value="MUCOSA-ASSOCIATED LYMPHOID TISSUE LYMPHOMA TRANSLOCATION PROTEIN 1"/>
    <property type="match status" value="1"/>
</dbReference>
<dbReference type="InterPro" id="IPR036890">
    <property type="entry name" value="HATPase_C_sf"/>
</dbReference>
<feature type="domain" description="iHD-CE" evidence="2">
    <location>
        <begin position="251"/>
        <end position="590"/>
    </location>
</feature>
<dbReference type="InterPro" id="IPR029030">
    <property type="entry name" value="Caspase-like_dom_sf"/>
</dbReference>
<dbReference type="Pfam" id="PF00656">
    <property type="entry name" value="Peptidase_C14"/>
    <property type="match status" value="1"/>
</dbReference>
<reference evidence="4 5" key="1">
    <citation type="submission" date="2024-09" db="EMBL/GenBank/DDBJ databases">
        <authorList>
            <person name="Sun Q."/>
            <person name="Mori K."/>
        </authorList>
    </citation>
    <scope>NUCLEOTIDE SEQUENCE [LARGE SCALE GENOMIC DNA]</scope>
    <source>
        <strain evidence="4 5">CCM 3426</strain>
    </source>
</reference>
<gene>
    <name evidence="4" type="ORF">ACFFV7_32365</name>
</gene>
<dbReference type="InterPro" id="IPR052039">
    <property type="entry name" value="Caspase-related_regulators"/>
</dbReference>
<dbReference type="Gene3D" id="3.30.565.10">
    <property type="entry name" value="Histidine kinase-like ATPase, C-terminal domain"/>
    <property type="match status" value="1"/>
</dbReference>
<organism evidence="4 5">
    <name type="scientific">Nonomuraea spiralis</name>
    <dbReference type="NCBI Taxonomy" id="46182"/>
    <lineage>
        <taxon>Bacteria</taxon>
        <taxon>Bacillati</taxon>
        <taxon>Actinomycetota</taxon>
        <taxon>Actinomycetes</taxon>
        <taxon>Streptosporangiales</taxon>
        <taxon>Streptosporangiaceae</taxon>
        <taxon>Nonomuraea</taxon>
    </lineage>
</organism>
<dbReference type="PRINTS" id="PR00775">
    <property type="entry name" value="HEATSHOCK90"/>
</dbReference>
<dbReference type="SUPFAM" id="SSF55874">
    <property type="entry name" value="ATPase domain of HSP90 chaperone/DNA topoisomerase II/histidine kinase"/>
    <property type="match status" value="1"/>
</dbReference>
<evidence type="ECO:0000259" key="3">
    <source>
        <dbReference type="Pfam" id="PF24410"/>
    </source>
</evidence>
<protein>
    <submittedName>
        <fullName evidence="4">Caspase family protein</fullName>
    </submittedName>
</protein>
<keyword evidence="5" id="KW-1185">Reference proteome</keyword>
<dbReference type="Proteomes" id="UP001589647">
    <property type="component" value="Unassembled WGS sequence"/>
</dbReference>
<evidence type="ECO:0000259" key="1">
    <source>
        <dbReference type="Pfam" id="PF00656"/>
    </source>
</evidence>
<accession>A0ABV5INI5</accession>
<proteinExistence type="predicted"/>
<evidence type="ECO:0000313" key="4">
    <source>
        <dbReference type="EMBL" id="MFB9205927.1"/>
    </source>
</evidence>
<comment type="caution">
    <text evidence="4">The sequence shown here is derived from an EMBL/GenBank/DDBJ whole genome shotgun (WGS) entry which is preliminary data.</text>
</comment>
<dbReference type="InterPro" id="IPR056507">
    <property type="entry name" value="wHTH-HSP90_Na-assoc"/>
</dbReference>
<dbReference type="RefSeq" id="WP_189653440.1">
    <property type="nucleotide sequence ID" value="NZ_BMRC01000041.1"/>
</dbReference>
<feature type="domain" description="wHTH-Hsp90 Na associated" evidence="3">
    <location>
        <begin position="1530"/>
        <end position="1578"/>
    </location>
</feature>
<dbReference type="Pfam" id="PF24401">
    <property type="entry name" value="iHD-CE"/>
    <property type="match status" value="1"/>
</dbReference>